<dbReference type="Proteomes" id="UP000068210">
    <property type="component" value="Chromosome"/>
</dbReference>
<dbReference type="Gene3D" id="3.40.50.150">
    <property type="entry name" value="Vaccinia Virus protein VP39"/>
    <property type="match status" value="1"/>
</dbReference>
<dbReference type="STRING" id="1328314.Achr_10390"/>
<evidence type="ECO:0000313" key="2">
    <source>
        <dbReference type="EMBL" id="AJE20520.1"/>
    </source>
</evidence>
<dbReference type="EMBL" id="CP010415">
    <property type="protein sequence ID" value="AJE20520.1"/>
    <property type="molecule type" value="Genomic_DNA"/>
</dbReference>
<sequence length="241" mass="26835">MTAAEMRIQAPEVVEVIDEAELYLRLLPLASARIVELGCGAAAHTRTIAEKGKPASILACEVDSIQHEKNLAVDDLPTVTFRHAGAQAIPAEDGSADLVMMFKSLHHVPVGDMDGVMREIHRVLRPGGLAYISEPVYAGEFNEVVRLFHDEKAVREAAFAALRKAVEQGVLELAGQYFFNTRNNFADFSEFERRILGVTHTQHRLSPELLQTVREKFEGFMGPEGARFVMPMRVDLLRRPD</sequence>
<protein>
    <submittedName>
        <fullName evidence="2">S-adenosyl-L-methionine-dependent methyltransferase</fullName>
    </submittedName>
</protein>
<dbReference type="SUPFAM" id="SSF53335">
    <property type="entry name" value="S-adenosyl-L-methionine-dependent methyltransferases"/>
    <property type="match status" value="1"/>
</dbReference>
<accession>A0A0C4WML0</accession>
<dbReference type="PANTHER" id="PTHR43591">
    <property type="entry name" value="METHYLTRANSFERASE"/>
    <property type="match status" value="1"/>
</dbReference>
<keyword evidence="2" id="KW-0808">Transferase</keyword>
<dbReference type="InterPro" id="IPR029063">
    <property type="entry name" value="SAM-dependent_MTases_sf"/>
</dbReference>
<dbReference type="GO" id="GO:0032259">
    <property type="term" value="P:methylation"/>
    <property type="evidence" value="ECO:0007669"/>
    <property type="project" value="UniProtKB-KW"/>
</dbReference>
<organism evidence="2 3">
    <name type="scientific">Azotobacter chroococcum NCIMB 8003</name>
    <dbReference type="NCBI Taxonomy" id="1328314"/>
    <lineage>
        <taxon>Bacteria</taxon>
        <taxon>Pseudomonadati</taxon>
        <taxon>Pseudomonadota</taxon>
        <taxon>Gammaproteobacteria</taxon>
        <taxon>Pseudomonadales</taxon>
        <taxon>Pseudomonadaceae</taxon>
        <taxon>Azotobacter</taxon>
    </lineage>
</organism>
<dbReference type="CDD" id="cd02440">
    <property type="entry name" value="AdoMet_MTases"/>
    <property type="match status" value="1"/>
</dbReference>
<keyword evidence="3" id="KW-1185">Reference proteome</keyword>
<dbReference type="RefSeq" id="WP_039802470.1">
    <property type="nucleotide sequence ID" value="NZ_CP010415.1"/>
</dbReference>
<evidence type="ECO:0000313" key="3">
    <source>
        <dbReference type="Proteomes" id="UP000068210"/>
    </source>
</evidence>
<dbReference type="HOGENOM" id="CLU_074551_0_0_6"/>
<proteinExistence type="predicted"/>
<reference evidence="2 3" key="1">
    <citation type="journal article" date="2015" name="PLoS ONE">
        <title>Azotobacter Genomes: The Genome of Azotobacter chroococcum NCIMB 8003 (ATCC 4412).</title>
        <authorList>
            <person name="Robson R.L."/>
            <person name="Jones R."/>
            <person name="Robson R.M."/>
            <person name="Schwartz A."/>
            <person name="Richardson T.H."/>
        </authorList>
    </citation>
    <scope>NUCLEOTIDE SEQUENCE [LARGE SCALE GENOMIC DNA]</scope>
    <source>
        <strain evidence="2 3">NCIMB 8003</strain>
    </source>
</reference>
<dbReference type="Pfam" id="PF13649">
    <property type="entry name" value="Methyltransf_25"/>
    <property type="match status" value="1"/>
</dbReference>
<feature type="domain" description="Methyltransferase" evidence="1">
    <location>
        <begin position="34"/>
        <end position="128"/>
    </location>
</feature>
<keyword evidence="2" id="KW-0489">Methyltransferase</keyword>
<evidence type="ECO:0000259" key="1">
    <source>
        <dbReference type="Pfam" id="PF13649"/>
    </source>
</evidence>
<dbReference type="InterPro" id="IPR041698">
    <property type="entry name" value="Methyltransf_25"/>
</dbReference>
<name>A0A0C4WML0_9GAMM</name>
<dbReference type="AlphaFoldDB" id="A0A0C4WML0"/>
<dbReference type="GO" id="GO:0008168">
    <property type="term" value="F:methyltransferase activity"/>
    <property type="evidence" value="ECO:0007669"/>
    <property type="project" value="UniProtKB-KW"/>
</dbReference>
<dbReference type="KEGG" id="acx:Achr_10390"/>
<gene>
    <name evidence="2" type="ORF">Achr_10390</name>
</gene>